<sequence length="247" mass="28189">MSSIQRIASACRHTQWKQRGFSSTSISLQKQQQQYGEGFAPPKGSRDTTKPVHRRRRIATSIPSHLGNAAKASADLPLSPKQHHREALRATRHEYARELLQLQGQRDAAAATKRIQNEERLQTLKHQLDQEKKHHLQHEQEVVAMLGNTAAATQIEAEENVIQQQRQQNRLAHDQQIRTARLRQLVKMYHATETFVTLDNLDSRIDSLLAHKESPPMYTLDELMLTPAAEADEIKARKQLLNEVMGL</sequence>
<evidence type="ECO:0000256" key="1">
    <source>
        <dbReference type="SAM" id="Coils"/>
    </source>
</evidence>
<keyword evidence="1" id="KW-0175">Coiled coil</keyword>
<protein>
    <submittedName>
        <fullName evidence="3">Uncharacterized protein</fullName>
    </submittedName>
</protein>
<proteinExistence type="predicted"/>
<feature type="region of interest" description="Disordered" evidence="2">
    <location>
        <begin position="34"/>
        <end position="54"/>
    </location>
</feature>
<dbReference type="OMA" id="HEDFNEL"/>
<feature type="coiled-coil region" evidence="1">
    <location>
        <begin position="85"/>
        <end position="175"/>
    </location>
</feature>
<dbReference type="EMBL" id="LT550270">
    <property type="protein sequence ID" value="SAL95232.1"/>
    <property type="molecule type" value="Genomic_DNA"/>
</dbReference>
<accession>A0A163ITI0</accession>
<reference evidence="3" key="1">
    <citation type="submission" date="2016-04" db="EMBL/GenBank/DDBJ databases">
        <authorList>
            <person name="Evans L.H."/>
            <person name="Alamgir A."/>
            <person name="Owens N."/>
            <person name="Weber N.D."/>
            <person name="Virtaneva K."/>
            <person name="Barbian K."/>
            <person name="Babar A."/>
            <person name="Rosenke K."/>
        </authorList>
    </citation>
    <scope>NUCLEOTIDE SEQUENCE [LARGE SCALE GENOMIC DNA]</scope>
    <source>
        <strain evidence="3">CBS 101.48</strain>
    </source>
</reference>
<dbReference type="InParanoid" id="A0A163ITI0"/>
<dbReference type="OrthoDB" id="5597211at2759"/>
<evidence type="ECO:0000256" key="2">
    <source>
        <dbReference type="SAM" id="MobiDB-lite"/>
    </source>
</evidence>
<dbReference type="Proteomes" id="UP000078561">
    <property type="component" value="Unassembled WGS sequence"/>
</dbReference>
<evidence type="ECO:0000313" key="4">
    <source>
        <dbReference type="Proteomes" id="UP000078561"/>
    </source>
</evidence>
<keyword evidence="4" id="KW-1185">Reference proteome</keyword>
<evidence type="ECO:0000313" key="3">
    <source>
        <dbReference type="EMBL" id="SAL95232.1"/>
    </source>
</evidence>
<dbReference type="AlphaFoldDB" id="A0A163ITI0"/>
<dbReference type="Pfam" id="PF26163">
    <property type="entry name" value="mS26"/>
    <property type="match status" value="1"/>
</dbReference>
<name>A0A163ITI0_ABSGL</name>
<organism evidence="3">
    <name type="scientific">Absidia glauca</name>
    <name type="common">Pin mould</name>
    <dbReference type="NCBI Taxonomy" id="4829"/>
    <lineage>
        <taxon>Eukaryota</taxon>
        <taxon>Fungi</taxon>
        <taxon>Fungi incertae sedis</taxon>
        <taxon>Mucoromycota</taxon>
        <taxon>Mucoromycotina</taxon>
        <taxon>Mucoromycetes</taxon>
        <taxon>Mucorales</taxon>
        <taxon>Cunninghamellaceae</taxon>
        <taxon>Absidia</taxon>
    </lineage>
</organism>
<dbReference type="InterPro" id="IPR058940">
    <property type="entry name" value="mS26_fungi"/>
</dbReference>
<gene>
    <name evidence="3" type="primary">ABSGL_00550.1 scaffold 832</name>
</gene>